<accession>A0A9X3YJ85</accession>
<reference evidence="1" key="1">
    <citation type="submission" date="2023-02" db="EMBL/GenBank/DDBJ databases">
        <title>Tahibacter soli sp. nov. isolated from soil.</title>
        <authorList>
            <person name="Baek J.H."/>
            <person name="Lee J.K."/>
            <person name="Choi D.G."/>
            <person name="Jeon C.O."/>
        </authorList>
    </citation>
    <scope>NUCLEOTIDE SEQUENCE</scope>
    <source>
        <strain evidence="1">BL</strain>
    </source>
</reference>
<evidence type="ECO:0000313" key="1">
    <source>
        <dbReference type="EMBL" id="MDC8012091.1"/>
    </source>
</evidence>
<gene>
    <name evidence="1" type="ORF">OD750_005975</name>
</gene>
<dbReference type="PANTHER" id="PTHR33973:SF4">
    <property type="entry name" value="OS07G0153300 PROTEIN"/>
    <property type="match status" value="1"/>
</dbReference>
<dbReference type="PANTHER" id="PTHR33973">
    <property type="entry name" value="OS07G0153300 PROTEIN"/>
    <property type="match status" value="1"/>
</dbReference>
<proteinExistence type="predicted"/>
<organism evidence="1 2">
    <name type="scientific">Tahibacter soli</name>
    <dbReference type="NCBI Taxonomy" id="2983605"/>
    <lineage>
        <taxon>Bacteria</taxon>
        <taxon>Pseudomonadati</taxon>
        <taxon>Pseudomonadota</taxon>
        <taxon>Gammaproteobacteria</taxon>
        <taxon>Lysobacterales</taxon>
        <taxon>Rhodanobacteraceae</taxon>
        <taxon>Tahibacter</taxon>
    </lineage>
</organism>
<protein>
    <submittedName>
        <fullName evidence="1">DUF1365 domain-containing protein</fullName>
    </submittedName>
</protein>
<keyword evidence="2" id="KW-1185">Reference proteome</keyword>
<dbReference type="Pfam" id="PF07103">
    <property type="entry name" value="DUF1365"/>
    <property type="match status" value="1"/>
</dbReference>
<dbReference type="EMBL" id="JAOVZO020000003">
    <property type="protein sequence ID" value="MDC8012091.1"/>
    <property type="molecule type" value="Genomic_DNA"/>
</dbReference>
<name>A0A9X3YJ85_9GAMM</name>
<comment type="caution">
    <text evidence="1">The sequence shown here is derived from an EMBL/GenBank/DDBJ whole genome shotgun (WGS) entry which is preliminary data.</text>
</comment>
<evidence type="ECO:0000313" key="2">
    <source>
        <dbReference type="Proteomes" id="UP001139971"/>
    </source>
</evidence>
<dbReference type="AlphaFoldDB" id="A0A9X3YJ85"/>
<dbReference type="InterPro" id="IPR010775">
    <property type="entry name" value="DUF1365"/>
</dbReference>
<dbReference type="RefSeq" id="WP_263543350.1">
    <property type="nucleotide sequence ID" value="NZ_JAOVZO020000003.1"/>
</dbReference>
<sequence length="270" mass="31487">MTVNENSRNDRSDAGKTPASAVYEGWVRHRRYAPHPHAFRYRLCLMYLDLAEIDALFAQRRLFSVGRRNVVEFRRADYLGDPAVPLDEAVRQRVFEATGARPDGVIRMLTHLRYLGHCFNPVTFYYCYDKAGLLRCIVAEITNTPWRERHSYVLAVDAADRRGSALRWDFGKAFHVSPFLPLARDYAWRFTEPGEMLRVHMNVTDGGEREFDATLVLERRPWTAANLRRVLWRFPAMTLRVVAAIHWQALLIFLRRNPVYPHPAKSQERA</sequence>
<dbReference type="Proteomes" id="UP001139971">
    <property type="component" value="Unassembled WGS sequence"/>
</dbReference>